<name>A0AAU9U2U4_EUPED</name>
<keyword evidence="2" id="KW-1185">Reference proteome</keyword>
<dbReference type="Proteomes" id="UP001153954">
    <property type="component" value="Unassembled WGS sequence"/>
</dbReference>
<gene>
    <name evidence="1" type="ORF">EEDITHA_LOCUS8202</name>
</gene>
<sequence length="89" mass="9992">MLSELDSDHRPVLIQLEPQLDLLHPTRGVLDWRKLDIELQSIDSPSLSEIPDTIDSVDVAKTAAGCLATFIQEKIDHCSREVPICQSER</sequence>
<proteinExistence type="predicted"/>
<evidence type="ECO:0000313" key="2">
    <source>
        <dbReference type="Proteomes" id="UP001153954"/>
    </source>
</evidence>
<reference evidence="1" key="1">
    <citation type="submission" date="2022-03" db="EMBL/GenBank/DDBJ databases">
        <authorList>
            <person name="Tunstrom K."/>
        </authorList>
    </citation>
    <scope>NUCLEOTIDE SEQUENCE</scope>
</reference>
<evidence type="ECO:0000313" key="1">
    <source>
        <dbReference type="EMBL" id="CAH2092447.1"/>
    </source>
</evidence>
<protein>
    <recommendedName>
        <fullName evidence="3">Endonuclease/exonuclease/phosphatase domain-containing protein</fullName>
    </recommendedName>
</protein>
<dbReference type="EMBL" id="CAKOGL010000011">
    <property type="protein sequence ID" value="CAH2092447.1"/>
    <property type="molecule type" value="Genomic_DNA"/>
</dbReference>
<comment type="caution">
    <text evidence="1">The sequence shown here is derived from an EMBL/GenBank/DDBJ whole genome shotgun (WGS) entry which is preliminary data.</text>
</comment>
<organism evidence="1 2">
    <name type="scientific">Euphydryas editha</name>
    <name type="common">Edith's checkerspot</name>
    <dbReference type="NCBI Taxonomy" id="104508"/>
    <lineage>
        <taxon>Eukaryota</taxon>
        <taxon>Metazoa</taxon>
        <taxon>Ecdysozoa</taxon>
        <taxon>Arthropoda</taxon>
        <taxon>Hexapoda</taxon>
        <taxon>Insecta</taxon>
        <taxon>Pterygota</taxon>
        <taxon>Neoptera</taxon>
        <taxon>Endopterygota</taxon>
        <taxon>Lepidoptera</taxon>
        <taxon>Glossata</taxon>
        <taxon>Ditrysia</taxon>
        <taxon>Papilionoidea</taxon>
        <taxon>Nymphalidae</taxon>
        <taxon>Nymphalinae</taxon>
        <taxon>Euphydryas</taxon>
    </lineage>
</organism>
<evidence type="ECO:0008006" key="3">
    <source>
        <dbReference type="Google" id="ProtNLM"/>
    </source>
</evidence>
<accession>A0AAU9U2U4</accession>
<dbReference type="AlphaFoldDB" id="A0AAU9U2U4"/>